<sequence>MFADLREKILMAIGNFQRRRMPSLSHTARWHILLFARSELSRIVITVLDLHKPESIFYLDLPEAPPYSVYPHLLRASPAHPRSQQIVASTGEHDICIISLTSMRDASRASYETYLAIKYQVLLRHLTQQGKQHLRWAEWGPRCTRFIPGTRPTGTVYPLEGSRVILSLPKEPIKIDLENDLHSYLPPPAGGIHKDIHLTRTAVVVHQYQDVRIRWWGNPS</sequence>
<proteinExistence type="predicted"/>
<dbReference type="InParanoid" id="G4TST6"/>
<evidence type="ECO:0000313" key="2">
    <source>
        <dbReference type="Proteomes" id="UP000007148"/>
    </source>
</evidence>
<dbReference type="AlphaFoldDB" id="G4TST6"/>
<dbReference type="EMBL" id="CAFZ01000307">
    <property type="protein sequence ID" value="CCA74379.1"/>
    <property type="molecule type" value="Genomic_DNA"/>
</dbReference>
<keyword evidence="2" id="KW-1185">Reference proteome</keyword>
<organism evidence="1 2">
    <name type="scientific">Serendipita indica (strain DSM 11827)</name>
    <name type="common">Root endophyte fungus</name>
    <name type="synonym">Piriformospora indica</name>
    <dbReference type="NCBI Taxonomy" id="1109443"/>
    <lineage>
        <taxon>Eukaryota</taxon>
        <taxon>Fungi</taxon>
        <taxon>Dikarya</taxon>
        <taxon>Basidiomycota</taxon>
        <taxon>Agaricomycotina</taxon>
        <taxon>Agaricomycetes</taxon>
        <taxon>Sebacinales</taxon>
        <taxon>Serendipitaceae</taxon>
        <taxon>Serendipita</taxon>
    </lineage>
</organism>
<evidence type="ECO:0000313" key="1">
    <source>
        <dbReference type="EMBL" id="CCA74379.1"/>
    </source>
</evidence>
<protein>
    <submittedName>
        <fullName evidence="1">Uncharacterized protein</fullName>
    </submittedName>
</protein>
<dbReference type="Proteomes" id="UP000007148">
    <property type="component" value="Unassembled WGS sequence"/>
</dbReference>
<accession>G4TST6</accession>
<name>G4TST6_SERID</name>
<gene>
    <name evidence="1" type="ORF">PIIN_08331</name>
</gene>
<dbReference type="HOGENOM" id="CLU_1256474_0_0_1"/>
<comment type="caution">
    <text evidence="1">The sequence shown here is derived from an EMBL/GenBank/DDBJ whole genome shotgun (WGS) entry which is preliminary data.</text>
</comment>
<reference evidence="1 2" key="1">
    <citation type="journal article" date="2011" name="PLoS Pathog.">
        <title>Endophytic Life Strategies Decoded by Genome and Transcriptome Analyses of the Mutualistic Root Symbiont Piriformospora indica.</title>
        <authorList>
            <person name="Zuccaro A."/>
            <person name="Lahrmann U."/>
            <person name="Guldener U."/>
            <person name="Langen G."/>
            <person name="Pfiffi S."/>
            <person name="Biedenkopf D."/>
            <person name="Wong P."/>
            <person name="Samans B."/>
            <person name="Grimm C."/>
            <person name="Basiewicz M."/>
            <person name="Murat C."/>
            <person name="Martin F."/>
            <person name="Kogel K.H."/>
        </authorList>
    </citation>
    <scope>NUCLEOTIDE SEQUENCE [LARGE SCALE GENOMIC DNA]</scope>
    <source>
        <strain evidence="1 2">DSM 11827</strain>
    </source>
</reference>